<comment type="caution">
    <text evidence="1">The sequence shown here is derived from an EMBL/GenBank/DDBJ whole genome shotgun (WGS) entry which is preliminary data.</text>
</comment>
<keyword evidence="2" id="KW-1185">Reference proteome</keyword>
<proteinExistence type="predicted"/>
<reference evidence="1 2" key="1">
    <citation type="submission" date="2018-10" db="EMBL/GenBank/DDBJ databases">
        <title>Genome assembly for a Yunnan-Guizhou Plateau 3E fish, Anabarilius grahami (Regan), and its evolutionary and genetic applications.</title>
        <authorList>
            <person name="Jiang W."/>
        </authorList>
    </citation>
    <scope>NUCLEOTIDE SEQUENCE [LARGE SCALE GENOMIC DNA]</scope>
    <source>
        <strain evidence="1">AG-KIZ</strain>
        <tissue evidence="1">Muscle</tissue>
    </source>
</reference>
<accession>A0A3N0XVI3</accession>
<sequence length="99" mass="10425">MSRPRDTGGPLSPAQVSRGAEVVRSPVLGCAFARCAVSDNFCISCESSLSVCQRAIRVSGAALPDCHSINTRFTLTHAAGDLNKSDIVLHTSSDKHLQA</sequence>
<organism evidence="1 2">
    <name type="scientific">Anabarilius grahami</name>
    <name type="common">Kanglang fish</name>
    <name type="synonym">Barilius grahami</name>
    <dbReference type="NCBI Taxonomy" id="495550"/>
    <lineage>
        <taxon>Eukaryota</taxon>
        <taxon>Metazoa</taxon>
        <taxon>Chordata</taxon>
        <taxon>Craniata</taxon>
        <taxon>Vertebrata</taxon>
        <taxon>Euteleostomi</taxon>
        <taxon>Actinopterygii</taxon>
        <taxon>Neopterygii</taxon>
        <taxon>Teleostei</taxon>
        <taxon>Ostariophysi</taxon>
        <taxon>Cypriniformes</taxon>
        <taxon>Xenocyprididae</taxon>
        <taxon>Xenocypridinae</taxon>
        <taxon>Xenocypridinae incertae sedis</taxon>
        <taxon>Anabarilius</taxon>
    </lineage>
</organism>
<gene>
    <name evidence="1" type="ORF">DPX16_16596</name>
</gene>
<evidence type="ECO:0000313" key="2">
    <source>
        <dbReference type="Proteomes" id="UP000281406"/>
    </source>
</evidence>
<name>A0A3N0XVI3_ANAGA</name>
<protein>
    <submittedName>
        <fullName evidence="1">Uncharacterized protein</fullName>
    </submittedName>
</protein>
<dbReference type="Proteomes" id="UP000281406">
    <property type="component" value="Unassembled WGS sequence"/>
</dbReference>
<dbReference type="EMBL" id="RJVU01059775">
    <property type="protein sequence ID" value="ROJ66333.1"/>
    <property type="molecule type" value="Genomic_DNA"/>
</dbReference>
<dbReference type="AlphaFoldDB" id="A0A3N0XVI3"/>
<evidence type="ECO:0000313" key="1">
    <source>
        <dbReference type="EMBL" id="ROJ66333.1"/>
    </source>
</evidence>